<organism evidence="1 2">
    <name type="scientific">Gemmata palustris</name>
    <dbReference type="NCBI Taxonomy" id="2822762"/>
    <lineage>
        <taxon>Bacteria</taxon>
        <taxon>Pseudomonadati</taxon>
        <taxon>Planctomycetota</taxon>
        <taxon>Planctomycetia</taxon>
        <taxon>Gemmatales</taxon>
        <taxon>Gemmataceae</taxon>
        <taxon>Gemmata</taxon>
    </lineage>
</organism>
<name>A0ABS5BL88_9BACT</name>
<accession>A0ABS5BL88</accession>
<gene>
    <name evidence="1" type="ORF">J8F10_02060</name>
</gene>
<proteinExistence type="predicted"/>
<dbReference type="RefSeq" id="WP_210652205.1">
    <property type="nucleotide sequence ID" value="NZ_JAGKQQ010000001.1"/>
</dbReference>
<keyword evidence="2" id="KW-1185">Reference proteome</keyword>
<comment type="caution">
    <text evidence="1">The sequence shown here is derived from an EMBL/GenBank/DDBJ whole genome shotgun (WGS) entry which is preliminary data.</text>
</comment>
<reference evidence="1 2" key="1">
    <citation type="submission" date="2021-04" db="EMBL/GenBank/DDBJ databases">
        <authorList>
            <person name="Ivanova A."/>
        </authorList>
    </citation>
    <scope>NUCLEOTIDE SEQUENCE [LARGE SCALE GENOMIC DNA]</scope>
    <source>
        <strain evidence="1 2">G18</strain>
    </source>
</reference>
<dbReference type="Proteomes" id="UP000676565">
    <property type="component" value="Unassembled WGS sequence"/>
</dbReference>
<sequence length="136" mass="14288">MPELNGKWQYRSFCPRVAANEFRAQITAPWTPLSVMNLTTTDGKISGTATPRPGAALNVRGSVTPPVPESATGEPELLPEGIELVIDGLAGAVYNLRGFFTPGTDHIVGTVVAISNDLAGRPVGTSGPFILFPDKA</sequence>
<dbReference type="EMBL" id="JAGKQQ010000001">
    <property type="protein sequence ID" value="MBP3954080.1"/>
    <property type="molecule type" value="Genomic_DNA"/>
</dbReference>
<evidence type="ECO:0000313" key="2">
    <source>
        <dbReference type="Proteomes" id="UP000676565"/>
    </source>
</evidence>
<evidence type="ECO:0000313" key="1">
    <source>
        <dbReference type="EMBL" id="MBP3954080.1"/>
    </source>
</evidence>
<protein>
    <submittedName>
        <fullName evidence="1">Uncharacterized protein</fullName>
    </submittedName>
</protein>